<sequence>MAVIYSYFEADAKVFLRDLIGIPSLPLPFRCAHCHYSCNISGSLKRHYNRKHPNEEYANVGSRELATEALIQQGGLKCPVCNFVYGTKWEFNRHLKNKHGLKVVEIDEDPKLEPATETPEEPSTQYLYITEAEEDVQGTQAAVAALQDLRYTSESGDRLDPTAVNILQQIIELGSETHDATAVASVVAMAPGTVTVVKQVRFLCPEGFASCRLPFFVFRTLPCLT</sequence>
<proteinExistence type="predicted"/>
<gene>
    <name evidence="3" type="ORF">U0070_005499</name>
</gene>
<evidence type="ECO:0000259" key="2">
    <source>
        <dbReference type="PROSITE" id="PS50157"/>
    </source>
</evidence>
<reference evidence="3 4" key="1">
    <citation type="journal article" date="2023" name="bioRxiv">
        <title>Conserved and derived expression patterns and positive selection on dental genes reveal complex evolutionary context of ever-growing rodent molars.</title>
        <authorList>
            <person name="Calamari Z.T."/>
            <person name="Song A."/>
            <person name="Cohen E."/>
            <person name="Akter M."/>
            <person name="Roy R.D."/>
            <person name="Hallikas O."/>
            <person name="Christensen M.M."/>
            <person name="Li P."/>
            <person name="Marangoni P."/>
            <person name="Jernvall J."/>
            <person name="Klein O.D."/>
        </authorList>
    </citation>
    <scope>NUCLEOTIDE SEQUENCE [LARGE SCALE GENOMIC DNA]</scope>
    <source>
        <strain evidence="3">V071</strain>
    </source>
</reference>
<dbReference type="SMART" id="SM00355">
    <property type="entry name" value="ZnF_C2H2"/>
    <property type="match status" value="2"/>
</dbReference>
<keyword evidence="1" id="KW-0862">Zinc</keyword>
<dbReference type="FunFam" id="3.30.160.60:FF:000687">
    <property type="entry name" value="Zinc finger and AT-hook domain containing"/>
    <property type="match status" value="1"/>
</dbReference>
<dbReference type="Proteomes" id="UP001488838">
    <property type="component" value="Unassembled WGS sequence"/>
</dbReference>
<feature type="domain" description="C2H2-type" evidence="2">
    <location>
        <begin position="29"/>
        <end position="57"/>
    </location>
</feature>
<evidence type="ECO:0000256" key="1">
    <source>
        <dbReference type="PROSITE-ProRule" id="PRU00042"/>
    </source>
</evidence>
<evidence type="ECO:0000313" key="3">
    <source>
        <dbReference type="EMBL" id="KAK7796052.1"/>
    </source>
</evidence>
<dbReference type="PROSITE" id="PS00028">
    <property type="entry name" value="ZINC_FINGER_C2H2_1"/>
    <property type="match status" value="2"/>
</dbReference>
<accession>A0AAW0GYN4</accession>
<comment type="caution">
    <text evidence="3">The sequence shown here is derived from an EMBL/GenBank/DDBJ whole genome shotgun (WGS) entry which is preliminary data.</text>
</comment>
<dbReference type="GO" id="GO:0008270">
    <property type="term" value="F:zinc ion binding"/>
    <property type="evidence" value="ECO:0007669"/>
    <property type="project" value="UniProtKB-KW"/>
</dbReference>
<evidence type="ECO:0000313" key="4">
    <source>
        <dbReference type="Proteomes" id="UP001488838"/>
    </source>
</evidence>
<protein>
    <recommendedName>
        <fullName evidence="2">C2H2-type domain-containing protein</fullName>
    </recommendedName>
</protein>
<keyword evidence="1" id="KW-0863">Zinc-finger</keyword>
<dbReference type="PROSITE" id="PS50157">
    <property type="entry name" value="ZINC_FINGER_C2H2_2"/>
    <property type="match status" value="1"/>
</dbReference>
<keyword evidence="1" id="KW-0479">Metal-binding</keyword>
<dbReference type="AlphaFoldDB" id="A0AAW0GYN4"/>
<keyword evidence="4" id="KW-1185">Reference proteome</keyword>
<name>A0AAW0GYN4_MYOGA</name>
<organism evidence="3 4">
    <name type="scientific">Myodes glareolus</name>
    <name type="common">Bank vole</name>
    <name type="synonym">Clethrionomys glareolus</name>
    <dbReference type="NCBI Taxonomy" id="447135"/>
    <lineage>
        <taxon>Eukaryota</taxon>
        <taxon>Metazoa</taxon>
        <taxon>Chordata</taxon>
        <taxon>Craniata</taxon>
        <taxon>Vertebrata</taxon>
        <taxon>Euteleostomi</taxon>
        <taxon>Mammalia</taxon>
        <taxon>Eutheria</taxon>
        <taxon>Euarchontoglires</taxon>
        <taxon>Glires</taxon>
        <taxon>Rodentia</taxon>
        <taxon>Myomorpha</taxon>
        <taxon>Muroidea</taxon>
        <taxon>Cricetidae</taxon>
        <taxon>Arvicolinae</taxon>
        <taxon>Myodes</taxon>
    </lineage>
</organism>
<dbReference type="InterPro" id="IPR013087">
    <property type="entry name" value="Znf_C2H2_type"/>
</dbReference>
<dbReference type="EMBL" id="JBBHLL010001475">
    <property type="protein sequence ID" value="KAK7796052.1"/>
    <property type="molecule type" value="Genomic_DNA"/>
</dbReference>
<dbReference type="Gene3D" id="3.30.160.60">
    <property type="entry name" value="Classic Zinc Finger"/>
    <property type="match status" value="1"/>
</dbReference>